<feature type="compositionally biased region" description="Pro residues" evidence="1">
    <location>
        <begin position="45"/>
        <end position="54"/>
    </location>
</feature>
<organism evidence="2 3">
    <name type="scientific">Crepidotus variabilis</name>
    <dbReference type="NCBI Taxonomy" id="179855"/>
    <lineage>
        <taxon>Eukaryota</taxon>
        <taxon>Fungi</taxon>
        <taxon>Dikarya</taxon>
        <taxon>Basidiomycota</taxon>
        <taxon>Agaricomycotina</taxon>
        <taxon>Agaricomycetes</taxon>
        <taxon>Agaricomycetidae</taxon>
        <taxon>Agaricales</taxon>
        <taxon>Agaricineae</taxon>
        <taxon>Crepidotaceae</taxon>
        <taxon>Crepidotus</taxon>
    </lineage>
</organism>
<accession>A0A9P6EPJ8</accession>
<proteinExistence type="predicted"/>
<evidence type="ECO:0000256" key="1">
    <source>
        <dbReference type="SAM" id="MobiDB-lite"/>
    </source>
</evidence>
<feature type="compositionally biased region" description="Basic and acidic residues" evidence="1">
    <location>
        <begin position="64"/>
        <end position="75"/>
    </location>
</feature>
<sequence>MMEQLEEQLNSLGITFDRDGNRIRCFPHVINLAVGAALEALLHPPEPFPQPKPSLHPNTPIPRADSEDSHRLESEYRSEYQEALESDLITRVCSFVTVVRSSGQRQEKFISIIEAGNKDGGFGHSAQKLRVVGLLKDMKIRWSSLFKMIDRFLELYPDDWDFMGHEFSSTDIEVLEIVSGQKTPTLSMVLPLYEELVILLTGFSKRKPQLAHAVEKAISKLNEYLDAARKTKMYSLAIGM</sequence>
<keyword evidence="3" id="KW-1185">Reference proteome</keyword>
<name>A0A9P6EPJ8_9AGAR</name>
<dbReference type="EMBL" id="MU157830">
    <property type="protein sequence ID" value="KAF9532739.1"/>
    <property type="molecule type" value="Genomic_DNA"/>
</dbReference>
<protein>
    <submittedName>
        <fullName evidence="2">Uncharacterized protein</fullName>
    </submittedName>
</protein>
<evidence type="ECO:0000313" key="2">
    <source>
        <dbReference type="EMBL" id="KAF9532739.1"/>
    </source>
</evidence>
<feature type="region of interest" description="Disordered" evidence="1">
    <location>
        <begin position="45"/>
        <end position="75"/>
    </location>
</feature>
<gene>
    <name evidence="2" type="ORF">CPB83DRAFT_945550</name>
</gene>
<dbReference type="OrthoDB" id="2790258at2759"/>
<dbReference type="SUPFAM" id="SSF53098">
    <property type="entry name" value="Ribonuclease H-like"/>
    <property type="match status" value="1"/>
</dbReference>
<evidence type="ECO:0000313" key="3">
    <source>
        <dbReference type="Proteomes" id="UP000807306"/>
    </source>
</evidence>
<comment type="caution">
    <text evidence="2">The sequence shown here is derived from an EMBL/GenBank/DDBJ whole genome shotgun (WGS) entry which is preliminary data.</text>
</comment>
<reference evidence="2" key="1">
    <citation type="submission" date="2020-11" db="EMBL/GenBank/DDBJ databases">
        <authorList>
            <consortium name="DOE Joint Genome Institute"/>
            <person name="Ahrendt S."/>
            <person name="Riley R."/>
            <person name="Andreopoulos W."/>
            <person name="Labutti K."/>
            <person name="Pangilinan J."/>
            <person name="Ruiz-Duenas F.J."/>
            <person name="Barrasa J.M."/>
            <person name="Sanchez-Garcia M."/>
            <person name="Camarero S."/>
            <person name="Miyauchi S."/>
            <person name="Serrano A."/>
            <person name="Linde D."/>
            <person name="Babiker R."/>
            <person name="Drula E."/>
            <person name="Ayuso-Fernandez I."/>
            <person name="Pacheco R."/>
            <person name="Padilla G."/>
            <person name="Ferreira P."/>
            <person name="Barriuso J."/>
            <person name="Kellner H."/>
            <person name="Castanera R."/>
            <person name="Alfaro M."/>
            <person name="Ramirez L."/>
            <person name="Pisabarro A.G."/>
            <person name="Kuo A."/>
            <person name="Tritt A."/>
            <person name="Lipzen A."/>
            <person name="He G."/>
            <person name="Yan M."/>
            <person name="Ng V."/>
            <person name="Cullen D."/>
            <person name="Martin F."/>
            <person name="Rosso M.-N."/>
            <person name="Henrissat B."/>
            <person name="Hibbett D."/>
            <person name="Martinez A.T."/>
            <person name="Grigoriev I.V."/>
        </authorList>
    </citation>
    <scope>NUCLEOTIDE SEQUENCE</scope>
    <source>
        <strain evidence="2">CBS 506.95</strain>
    </source>
</reference>
<dbReference type="AlphaFoldDB" id="A0A9P6EPJ8"/>
<dbReference type="InterPro" id="IPR012337">
    <property type="entry name" value="RNaseH-like_sf"/>
</dbReference>
<dbReference type="Proteomes" id="UP000807306">
    <property type="component" value="Unassembled WGS sequence"/>
</dbReference>